<evidence type="ECO:0000256" key="3">
    <source>
        <dbReference type="ARBA" id="ARBA00008430"/>
    </source>
</evidence>
<evidence type="ECO:0000313" key="10">
    <source>
        <dbReference type="EMBL" id="KAF8420951.1"/>
    </source>
</evidence>
<dbReference type="PRINTS" id="PR00348">
    <property type="entry name" value="UBIQUITIN"/>
</dbReference>
<dbReference type="InterPro" id="IPR029071">
    <property type="entry name" value="Ubiquitin-like_domsf"/>
</dbReference>
<dbReference type="AlphaFoldDB" id="A0AAD4BDV4"/>
<keyword evidence="12" id="KW-1185">Reference proteome</keyword>
<evidence type="ECO:0000313" key="12">
    <source>
        <dbReference type="Proteomes" id="UP001194468"/>
    </source>
</evidence>
<evidence type="ECO:0000259" key="9">
    <source>
        <dbReference type="PROSITE" id="PS50053"/>
    </source>
</evidence>
<protein>
    <recommendedName>
        <fullName evidence="9">Ubiquitin-like domain-containing protein</fullName>
    </recommendedName>
</protein>
<evidence type="ECO:0000256" key="4">
    <source>
        <dbReference type="ARBA" id="ARBA00022490"/>
    </source>
</evidence>
<gene>
    <name evidence="11" type="ORF">L210DRAFT_3424379</name>
    <name evidence="10" type="ORF">L210DRAFT_3424750</name>
</gene>
<evidence type="ECO:0000256" key="6">
    <source>
        <dbReference type="ARBA" id="ARBA00022737"/>
    </source>
</evidence>
<dbReference type="Proteomes" id="UP001194468">
    <property type="component" value="Unassembled WGS sequence"/>
</dbReference>
<dbReference type="GO" id="GO:0005634">
    <property type="term" value="C:nucleus"/>
    <property type="evidence" value="ECO:0007669"/>
    <property type="project" value="UniProtKB-SubCell"/>
</dbReference>
<dbReference type="InterPro" id="IPR050158">
    <property type="entry name" value="Ubiquitin_ubiquitin-like"/>
</dbReference>
<dbReference type="EMBL" id="WHUW01000143">
    <property type="protein sequence ID" value="KAF8421312.1"/>
    <property type="molecule type" value="Genomic_DNA"/>
</dbReference>
<evidence type="ECO:0000256" key="7">
    <source>
        <dbReference type="ARBA" id="ARBA00022843"/>
    </source>
</evidence>
<keyword evidence="5" id="KW-1017">Isopeptide bond</keyword>
<keyword evidence="7" id="KW-0832">Ubl conjugation</keyword>
<comment type="similarity">
    <text evidence="3">Belongs to the ubiquitin family.</text>
</comment>
<reference evidence="11" key="1">
    <citation type="submission" date="2019-10" db="EMBL/GenBank/DDBJ databases">
        <authorList>
            <consortium name="DOE Joint Genome Institute"/>
            <person name="Kuo A."/>
            <person name="Miyauchi S."/>
            <person name="Kiss E."/>
            <person name="Drula E."/>
            <person name="Kohler A."/>
            <person name="Sanchez-Garcia M."/>
            <person name="Andreopoulos B."/>
            <person name="Barry K.W."/>
            <person name="Bonito G."/>
            <person name="Buee M."/>
            <person name="Carver A."/>
            <person name="Chen C."/>
            <person name="Cichocki N."/>
            <person name="Clum A."/>
            <person name="Culley D."/>
            <person name="Crous P.W."/>
            <person name="Fauchery L."/>
            <person name="Girlanda M."/>
            <person name="Hayes R."/>
            <person name="Keri Z."/>
            <person name="LaButti K."/>
            <person name="Lipzen A."/>
            <person name="Lombard V."/>
            <person name="Magnuson J."/>
            <person name="Maillard F."/>
            <person name="Morin E."/>
            <person name="Murat C."/>
            <person name="Nolan M."/>
            <person name="Ohm R."/>
            <person name="Pangilinan J."/>
            <person name="Pereira M."/>
            <person name="Perotto S."/>
            <person name="Peter M."/>
            <person name="Riley R."/>
            <person name="Sitrit Y."/>
            <person name="Stielow B."/>
            <person name="Szollosi G."/>
            <person name="Zifcakova L."/>
            <person name="Stursova M."/>
            <person name="Spatafora J.W."/>
            <person name="Tedersoo L."/>
            <person name="Vaario L.-M."/>
            <person name="Yamada A."/>
            <person name="Yan M."/>
            <person name="Wang P."/>
            <person name="Xu J."/>
            <person name="Bruns T."/>
            <person name="Baldrian P."/>
            <person name="Vilgalys R."/>
            <person name="Henrissat B."/>
            <person name="Grigoriev I.V."/>
            <person name="Hibbett D."/>
            <person name="Nagy L.G."/>
            <person name="Martin F.M."/>
        </authorList>
    </citation>
    <scope>NUCLEOTIDE SEQUENCE</scope>
    <source>
        <strain evidence="11">BED1</strain>
    </source>
</reference>
<dbReference type="EMBL" id="WHUW01000148">
    <property type="protein sequence ID" value="KAF8420951.1"/>
    <property type="molecule type" value="Genomic_DNA"/>
</dbReference>
<sequence>MRSRLPTPSTTSRPLTGKTITLEVETSDTIDNVKIKIQDKEGNPPDQQRLIFTVLVPHIYSIHWPRSFIYSSRQQYLSPCCLQPQWW</sequence>
<dbReference type="GO" id="GO:0005737">
    <property type="term" value="C:cytoplasm"/>
    <property type="evidence" value="ECO:0007669"/>
    <property type="project" value="UniProtKB-SubCell"/>
</dbReference>
<keyword evidence="8" id="KW-0539">Nucleus</keyword>
<comment type="caution">
    <text evidence="11">The sequence shown here is derived from an EMBL/GenBank/DDBJ whole genome shotgun (WGS) entry which is preliminary data.</text>
</comment>
<keyword evidence="4" id="KW-0963">Cytoplasm</keyword>
<accession>A0AAD4BDV4</accession>
<organism evidence="11 12">
    <name type="scientific">Boletus edulis BED1</name>
    <dbReference type="NCBI Taxonomy" id="1328754"/>
    <lineage>
        <taxon>Eukaryota</taxon>
        <taxon>Fungi</taxon>
        <taxon>Dikarya</taxon>
        <taxon>Basidiomycota</taxon>
        <taxon>Agaricomycotina</taxon>
        <taxon>Agaricomycetes</taxon>
        <taxon>Agaricomycetidae</taxon>
        <taxon>Boletales</taxon>
        <taxon>Boletineae</taxon>
        <taxon>Boletaceae</taxon>
        <taxon>Boletoideae</taxon>
        <taxon>Boletus</taxon>
    </lineage>
</organism>
<proteinExistence type="inferred from homology"/>
<evidence type="ECO:0000256" key="1">
    <source>
        <dbReference type="ARBA" id="ARBA00004123"/>
    </source>
</evidence>
<dbReference type="Gene3D" id="3.10.20.90">
    <property type="entry name" value="Phosphatidylinositol 3-kinase Catalytic Subunit, Chain A, domain 1"/>
    <property type="match status" value="1"/>
</dbReference>
<dbReference type="InterPro" id="IPR000626">
    <property type="entry name" value="Ubiquitin-like_dom"/>
</dbReference>
<dbReference type="SUPFAM" id="SSF54236">
    <property type="entry name" value="Ubiquitin-like"/>
    <property type="match status" value="1"/>
</dbReference>
<dbReference type="InterPro" id="IPR019956">
    <property type="entry name" value="Ubiquitin_dom"/>
</dbReference>
<comment type="subcellular location">
    <subcellularLocation>
        <location evidence="2">Cytoplasm</location>
    </subcellularLocation>
    <subcellularLocation>
        <location evidence="1">Nucleus</location>
    </subcellularLocation>
</comment>
<reference evidence="11" key="2">
    <citation type="journal article" date="2020" name="Nat. Commun.">
        <title>Large-scale genome sequencing of mycorrhizal fungi provides insights into the early evolution of symbiotic traits.</title>
        <authorList>
            <person name="Miyauchi S."/>
            <person name="Kiss E."/>
            <person name="Kuo A."/>
            <person name="Drula E."/>
            <person name="Kohler A."/>
            <person name="Sanchez-Garcia M."/>
            <person name="Morin E."/>
            <person name="Andreopoulos B."/>
            <person name="Barry K.W."/>
            <person name="Bonito G."/>
            <person name="Buee M."/>
            <person name="Carver A."/>
            <person name="Chen C."/>
            <person name="Cichocki N."/>
            <person name="Clum A."/>
            <person name="Culley D."/>
            <person name="Crous P.W."/>
            <person name="Fauchery L."/>
            <person name="Girlanda M."/>
            <person name="Hayes R.D."/>
            <person name="Keri Z."/>
            <person name="LaButti K."/>
            <person name="Lipzen A."/>
            <person name="Lombard V."/>
            <person name="Magnuson J."/>
            <person name="Maillard F."/>
            <person name="Murat C."/>
            <person name="Nolan M."/>
            <person name="Ohm R.A."/>
            <person name="Pangilinan J."/>
            <person name="Pereira M.F."/>
            <person name="Perotto S."/>
            <person name="Peter M."/>
            <person name="Pfister S."/>
            <person name="Riley R."/>
            <person name="Sitrit Y."/>
            <person name="Stielow J.B."/>
            <person name="Szollosi G."/>
            <person name="Zifcakova L."/>
            <person name="Stursova M."/>
            <person name="Spatafora J.W."/>
            <person name="Tedersoo L."/>
            <person name="Vaario L.M."/>
            <person name="Yamada A."/>
            <person name="Yan M."/>
            <person name="Wang P."/>
            <person name="Xu J."/>
            <person name="Bruns T."/>
            <person name="Baldrian P."/>
            <person name="Vilgalys R."/>
            <person name="Dunand C."/>
            <person name="Henrissat B."/>
            <person name="Grigoriev I.V."/>
            <person name="Hibbett D."/>
            <person name="Nagy L.G."/>
            <person name="Martin F.M."/>
        </authorList>
    </citation>
    <scope>NUCLEOTIDE SEQUENCE</scope>
    <source>
        <strain evidence="11">BED1</strain>
    </source>
</reference>
<dbReference type="PROSITE" id="PS50053">
    <property type="entry name" value="UBIQUITIN_2"/>
    <property type="match status" value="1"/>
</dbReference>
<evidence type="ECO:0000256" key="8">
    <source>
        <dbReference type="ARBA" id="ARBA00023242"/>
    </source>
</evidence>
<dbReference type="PANTHER" id="PTHR10666">
    <property type="entry name" value="UBIQUITIN"/>
    <property type="match status" value="1"/>
</dbReference>
<keyword evidence="6" id="KW-0677">Repeat</keyword>
<dbReference type="FunFam" id="3.10.20.90:FF:000469">
    <property type="entry name" value="Polyubiquitin-C"/>
    <property type="match status" value="1"/>
</dbReference>
<dbReference type="Pfam" id="PF00240">
    <property type="entry name" value="ubiquitin"/>
    <property type="match status" value="1"/>
</dbReference>
<name>A0AAD4BDV4_BOLED</name>
<evidence type="ECO:0000313" key="11">
    <source>
        <dbReference type="EMBL" id="KAF8421312.1"/>
    </source>
</evidence>
<feature type="domain" description="Ubiquitin-like" evidence="9">
    <location>
        <begin position="8"/>
        <end position="52"/>
    </location>
</feature>
<evidence type="ECO:0000256" key="2">
    <source>
        <dbReference type="ARBA" id="ARBA00004496"/>
    </source>
</evidence>
<evidence type="ECO:0000256" key="5">
    <source>
        <dbReference type="ARBA" id="ARBA00022499"/>
    </source>
</evidence>